<evidence type="ECO:0000256" key="1">
    <source>
        <dbReference type="ARBA" id="ARBA00007118"/>
    </source>
</evidence>
<sequence length="148" mass="16849">MNTLDTIQNRRSIKQYDPNHRIPEADFTRLIEAAMLAPTSFNIQHWRFVRVSDRDLRGQLRDAAWDQAQVTDASELLVITGNINAWNDTPERYWQTPPRKCKRPWSPCCRTFTGAGNGCNATRPSAPAPWPRRTSCSPPKNSATTPAR</sequence>
<dbReference type="PANTHER" id="PTHR43673">
    <property type="entry name" value="NAD(P)H NITROREDUCTASE YDGI-RELATED"/>
    <property type="match status" value="1"/>
</dbReference>
<dbReference type="Gene3D" id="3.40.109.10">
    <property type="entry name" value="NADH Oxidase"/>
    <property type="match status" value="1"/>
</dbReference>
<organism evidence="5 6">
    <name type="scientific">Saccharospirillum salsuginis</name>
    <dbReference type="NCBI Taxonomy" id="418750"/>
    <lineage>
        <taxon>Bacteria</taxon>
        <taxon>Pseudomonadati</taxon>
        <taxon>Pseudomonadota</taxon>
        <taxon>Gammaproteobacteria</taxon>
        <taxon>Oceanospirillales</taxon>
        <taxon>Saccharospirillaceae</taxon>
        <taxon>Saccharospirillum</taxon>
    </lineage>
</organism>
<accession>A0A918KT86</accession>
<feature type="region of interest" description="Disordered" evidence="3">
    <location>
        <begin position="120"/>
        <end position="148"/>
    </location>
</feature>
<comment type="caution">
    <text evidence="5">The sequence shown here is derived from an EMBL/GenBank/DDBJ whole genome shotgun (WGS) entry which is preliminary data.</text>
</comment>
<feature type="compositionally biased region" description="Polar residues" evidence="3">
    <location>
        <begin position="134"/>
        <end position="148"/>
    </location>
</feature>
<dbReference type="InterPro" id="IPR029479">
    <property type="entry name" value="Nitroreductase"/>
</dbReference>
<keyword evidence="2" id="KW-0560">Oxidoreductase</keyword>
<gene>
    <name evidence="5" type="ORF">GCM10007392_47880</name>
</gene>
<dbReference type="InterPro" id="IPR000415">
    <property type="entry name" value="Nitroreductase-like"/>
</dbReference>
<dbReference type="Proteomes" id="UP000626148">
    <property type="component" value="Unassembled WGS sequence"/>
</dbReference>
<feature type="domain" description="Nitroreductase" evidence="4">
    <location>
        <begin position="7"/>
        <end position="78"/>
    </location>
</feature>
<name>A0A918KT86_9GAMM</name>
<evidence type="ECO:0000256" key="2">
    <source>
        <dbReference type="ARBA" id="ARBA00023002"/>
    </source>
</evidence>
<dbReference type="GO" id="GO:0016491">
    <property type="term" value="F:oxidoreductase activity"/>
    <property type="evidence" value="ECO:0007669"/>
    <property type="project" value="UniProtKB-KW"/>
</dbReference>
<reference evidence="5" key="2">
    <citation type="submission" date="2020-09" db="EMBL/GenBank/DDBJ databases">
        <authorList>
            <person name="Sun Q."/>
            <person name="Kim S."/>
        </authorList>
    </citation>
    <scope>NUCLEOTIDE SEQUENCE</scope>
    <source>
        <strain evidence="5">KCTC 22169</strain>
    </source>
</reference>
<comment type="similarity">
    <text evidence="1">Belongs to the nitroreductase family.</text>
</comment>
<dbReference type="EMBL" id="BMXR01000020">
    <property type="protein sequence ID" value="GGX75100.1"/>
    <property type="molecule type" value="Genomic_DNA"/>
</dbReference>
<dbReference type="SUPFAM" id="SSF55469">
    <property type="entry name" value="FMN-dependent nitroreductase-like"/>
    <property type="match status" value="1"/>
</dbReference>
<dbReference type="AlphaFoldDB" id="A0A918KT86"/>
<evidence type="ECO:0000313" key="5">
    <source>
        <dbReference type="EMBL" id="GGX75100.1"/>
    </source>
</evidence>
<protein>
    <recommendedName>
        <fullName evidence="4">Nitroreductase domain-containing protein</fullName>
    </recommendedName>
</protein>
<proteinExistence type="inferred from homology"/>
<dbReference type="Pfam" id="PF00881">
    <property type="entry name" value="Nitroreductase"/>
    <property type="match status" value="1"/>
</dbReference>
<evidence type="ECO:0000259" key="4">
    <source>
        <dbReference type="Pfam" id="PF00881"/>
    </source>
</evidence>
<evidence type="ECO:0000313" key="6">
    <source>
        <dbReference type="Proteomes" id="UP000626148"/>
    </source>
</evidence>
<keyword evidence="6" id="KW-1185">Reference proteome</keyword>
<reference evidence="5" key="1">
    <citation type="journal article" date="2014" name="Int. J. Syst. Evol. Microbiol.">
        <title>Complete genome sequence of Corynebacterium casei LMG S-19264T (=DSM 44701T), isolated from a smear-ripened cheese.</title>
        <authorList>
            <consortium name="US DOE Joint Genome Institute (JGI-PGF)"/>
            <person name="Walter F."/>
            <person name="Albersmeier A."/>
            <person name="Kalinowski J."/>
            <person name="Ruckert C."/>
        </authorList>
    </citation>
    <scope>NUCLEOTIDE SEQUENCE</scope>
    <source>
        <strain evidence="5">KCTC 22169</strain>
    </source>
</reference>
<evidence type="ECO:0000256" key="3">
    <source>
        <dbReference type="SAM" id="MobiDB-lite"/>
    </source>
</evidence>